<evidence type="ECO:0000313" key="2">
    <source>
        <dbReference type="EMBL" id="TKR76019.1"/>
    </source>
</evidence>
<name>A0A4U5N117_STECR</name>
<reference evidence="2 3" key="2">
    <citation type="journal article" date="2019" name="G3 (Bethesda)">
        <title>Hybrid Assembly of the Genome of the Entomopathogenic Nematode Steinernema carpocapsae Identifies the X-Chromosome.</title>
        <authorList>
            <person name="Serra L."/>
            <person name="Macchietto M."/>
            <person name="Macias-Munoz A."/>
            <person name="McGill C.J."/>
            <person name="Rodriguez I.M."/>
            <person name="Rodriguez B."/>
            <person name="Murad R."/>
            <person name="Mortazavi A."/>
        </authorList>
    </citation>
    <scope>NUCLEOTIDE SEQUENCE [LARGE SCALE GENOMIC DNA]</scope>
    <source>
        <strain evidence="2 3">ALL</strain>
    </source>
</reference>
<dbReference type="EMBL" id="AZBU02000005">
    <property type="protein sequence ID" value="TKR76019.1"/>
    <property type="molecule type" value="Genomic_DNA"/>
</dbReference>
<comment type="caution">
    <text evidence="2">The sequence shown here is derived from an EMBL/GenBank/DDBJ whole genome shotgun (WGS) entry which is preliminary data.</text>
</comment>
<dbReference type="AlphaFoldDB" id="A0A4U5N117"/>
<feature type="domain" description="BTB" evidence="1">
    <location>
        <begin position="86"/>
        <end position="152"/>
    </location>
</feature>
<keyword evidence="3" id="KW-1185">Reference proteome</keyword>
<dbReference type="Gene3D" id="3.30.710.10">
    <property type="entry name" value="Potassium Channel Kv1.1, Chain A"/>
    <property type="match status" value="1"/>
</dbReference>
<reference evidence="2 3" key="1">
    <citation type="journal article" date="2015" name="Genome Biol.">
        <title>Comparative genomics of Steinernema reveals deeply conserved gene regulatory networks.</title>
        <authorList>
            <person name="Dillman A.R."/>
            <person name="Macchietto M."/>
            <person name="Porter C.F."/>
            <person name="Rogers A."/>
            <person name="Williams B."/>
            <person name="Antoshechkin I."/>
            <person name="Lee M.M."/>
            <person name="Goodwin Z."/>
            <person name="Lu X."/>
            <person name="Lewis E.E."/>
            <person name="Goodrich-Blair H."/>
            <person name="Stock S.P."/>
            <person name="Adams B.J."/>
            <person name="Sternberg P.W."/>
            <person name="Mortazavi A."/>
        </authorList>
    </citation>
    <scope>NUCLEOTIDE SEQUENCE [LARGE SCALE GENOMIC DNA]</scope>
    <source>
        <strain evidence="2 3">ALL</strain>
    </source>
</reference>
<gene>
    <name evidence="2" type="ORF">L596_017228</name>
</gene>
<dbReference type="Pfam" id="PF00651">
    <property type="entry name" value="BTB"/>
    <property type="match status" value="1"/>
</dbReference>
<protein>
    <recommendedName>
        <fullName evidence="1">BTB domain-containing protein</fullName>
    </recommendedName>
</protein>
<dbReference type="InterPro" id="IPR011333">
    <property type="entry name" value="SKP1/BTB/POZ_sf"/>
</dbReference>
<dbReference type="OrthoDB" id="6359816at2759"/>
<proteinExistence type="predicted"/>
<dbReference type="PROSITE" id="PS50097">
    <property type="entry name" value="BTB"/>
    <property type="match status" value="1"/>
</dbReference>
<organism evidence="2 3">
    <name type="scientific">Steinernema carpocapsae</name>
    <name type="common">Entomopathogenic nematode</name>
    <dbReference type="NCBI Taxonomy" id="34508"/>
    <lineage>
        <taxon>Eukaryota</taxon>
        <taxon>Metazoa</taxon>
        <taxon>Ecdysozoa</taxon>
        <taxon>Nematoda</taxon>
        <taxon>Chromadorea</taxon>
        <taxon>Rhabditida</taxon>
        <taxon>Tylenchina</taxon>
        <taxon>Panagrolaimomorpha</taxon>
        <taxon>Strongyloidoidea</taxon>
        <taxon>Steinernematidae</taxon>
        <taxon>Steinernema</taxon>
    </lineage>
</organism>
<dbReference type="InterPro" id="IPR000210">
    <property type="entry name" value="BTB/POZ_dom"/>
</dbReference>
<dbReference type="SUPFAM" id="SSF54695">
    <property type="entry name" value="POZ domain"/>
    <property type="match status" value="1"/>
</dbReference>
<sequence length="159" mass="18504">MKIFVSVDQETKTIQWSQVQVIISATADQNEFFEFDNCRTFCHNMRWVFTSVQTKTPTEGEVTVLVTLHVQRSKKFYLYHFVEGISDVKIVFEDNHIYASKLVLSAQSSYFNKFFESQEFLKTGICNLPDVEMTSFLFLLHGAYGLPIDLECNVQKKNF</sequence>
<dbReference type="CDD" id="cd18186">
    <property type="entry name" value="BTB_POZ_ZBTB_KLHL-like"/>
    <property type="match status" value="1"/>
</dbReference>
<accession>A0A4U5N117</accession>
<evidence type="ECO:0000313" key="3">
    <source>
        <dbReference type="Proteomes" id="UP000298663"/>
    </source>
</evidence>
<evidence type="ECO:0000259" key="1">
    <source>
        <dbReference type="PROSITE" id="PS50097"/>
    </source>
</evidence>
<dbReference type="Proteomes" id="UP000298663">
    <property type="component" value="Unassembled WGS sequence"/>
</dbReference>